<dbReference type="KEGG" id="sle:sle_01030"/>
<reference evidence="1 2" key="1">
    <citation type="submission" date="2015-02" db="EMBL/GenBank/DDBJ databases">
        <authorList>
            <person name="Gomez-Escribano P.J."/>
        </authorList>
    </citation>
    <scope>NUCLEOTIDE SEQUENCE [LARGE SCALE GENOMIC DNA]</scope>
    <source>
        <strain evidence="2">C34 (DSM 42122 / NRRL B-24963)</strain>
    </source>
</reference>
<dbReference type="Proteomes" id="UP000035016">
    <property type="component" value="Chromosome Chromosome"/>
</dbReference>
<dbReference type="RefSeq" id="WP_029383685.1">
    <property type="nucleotide sequence ID" value="NZ_AZSD01000173.1"/>
</dbReference>
<name>A0A0F7VLG7_STRLW</name>
<protein>
    <submittedName>
        <fullName evidence="1">Uncharacterized protein</fullName>
    </submittedName>
</protein>
<organism evidence="1 2">
    <name type="scientific">Streptomyces leeuwenhoekii</name>
    <dbReference type="NCBI Taxonomy" id="1437453"/>
    <lineage>
        <taxon>Bacteria</taxon>
        <taxon>Bacillati</taxon>
        <taxon>Actinomycetota</taxon>
        <taxon>Actinomycetes</taxon>
        <taxon>Kitasatosporales</taxon>
        <taxon>Streptomycetaceae</taxon>
        <taxon>Streptomyces</taxon>
    </lineage>
</organism>
<dbReference type="AlphaFoldDB" id="A0A0F7VLG7"/>
<proteinExistence type="predicted"/>
<gene>
    <name evidence="1" type="primary">sle_01030</name>
</gene>
<accession>A0A0F7VLG7</accession>
<dbReference type="EMBL" id="LN831790">
    <property type="protein sequence ID" value="CQR59565.1"/>
    <property type="molecule type" value="Genomic_DNA"/>
</dbReference>
<evidence type="ECO:0000313" key="1">
    <source>
        <dbReference type="EMBL" id="CQR59565.1"/>
    </source>
</evidence>
<sequence length="78" mass="8479">MLRFLEIRHTREPVPSDFDHDFGALIARTLSDITPDERHVLRSVSLLDALVAAQRRLSASAAAPGTEAGIADLTRRGG</sequence>
<evidence type="ECO:0000313" key="2">
    <source>
        <dbReference type="Proteomes" id="UP000035016"/>
    </source>
</evidence>